<proteinExistence type="predicted"/>
<dbReference type="AlphaFoldDB" id="A0A6J7ZR40"/>
<comment type="caution">
    <text evidence="1">The sequence shown here is derived from an EMBL/GenBank/DDBJ whole genome shotgun (WGS) entry which is preliminary data.</text>
</comment>
<reference evidence="1" key="1">
    <citation type="submission" date="2020-05" db="EMBL/GenBank/DDBJ databases">
        <authorList>
            <consortium name="Genoscope - CEA"/>
            <person name="William W."/>
        </authorList>
    </citation>
    <scope>NUCLEOTIDE SEQUENCE [LARGE SCALE GENOMIC DNA]</scope>
    <source>
        <strain evidence="1">PCC 7821</strain>
    </source>
</reference>
<evidence type="ECO:0000313" key="2">
    <source>
        <dbReference type="Proteomes" id="UP000196521"/>
    </source>
</evidence>
<protein>
    <submittedName>
        <fullName evidence="1">Uncharacterized protein</fullName>
    </submittedName>
</protein>
<keyword evidence="2" id="KW-1185">Reference proteome</keyword>
<gene>
    <name evidence="1" type="ORF">PLAN_50023</name>
</gene>
<name>A0A6J7ZR40_PLARU</name>
<accession>A0A6J7ZR40</accession>
<evidence type="ECO:0000313" key="1">
    <source>
        <dbReference type="EMBL" id="CAC5344818.1"/>
    </source>
</evidence>
<sequence>MFEVFSVMLSTGFLGGAYKSVEHPLMPYPCLLAWCYSRLFLI</sequence>
<organism evidence="1 2">
    <name type="scientific">Planktothrix rubescens CCAP 1459/22</name>
    <dbReference type="NCBI Taxonomy" id="329571"/>
    <lineage>
        <taxon>Bacteria</taxon>
        <taxon>Bacillati</taxon>
        <taxon>Cyanobacteriota</taxon>
        <taxon>Cyanophyceae</taxon>
        <taxon>Oscillatoriophycideae</taxon>
        <taxon>Oscillatoriales</taxon>
        <taxon>Microcoleaceae</taxon>
        <taxon>Planktothrix</taxon>
    </lineage>
</organism>
<dbReference type="EMBL" id="CZCZ02000015">
    <property type="protein sequence ID" value="CAC5344818.1"/>
    <property type="molecule type" value="Genomic_DNA"/>
</dbReference>
<dbReference type="Proteomes" id="UP000196521">
    <property type="component" value="Unassembled WGS sequence"/>
</dbReference>